<evidence type="ECO:0000256" key="1">
    <source>
        <dbReference type="SAM" id="MobiDB-lite"/>
    </source>
</evidence>
<name>A0A9W6SKM0_9ACTN</name>
<dbReference type="AlphaFoldDB" id="A0A9W6SKM0"/>
<evidence type="ECO:0000313" key="2">
    <source>
        <dbReference type="EMBL" id="GLZ77640.1"/>
    </source>
</evidence>
<feature type="compositionally biased region" description="Acidic residues" evidence="1">
    <location>
        <begin position="19"/>
        <end position="28"/>
    </location>
</feature>
<reference evidence="2" key="1">
    <citation type="submission" date="2023-03" db="EMBL/GenBank/DDBJ databases">
        <title>Actinorhabdospora filicis NBRC 111898.</title>
        <authorList>
            <person name="Ichikawa N."/>
            <person name="Sato H."/>
            <person name="Tonouchi N."/>
        </authorList>
    </citation>
    <scope>NUCLEOTIDE SEQUENCE</scope>
    <source>
        <strain evidence="2">NBRC 111898</strain>
    </source>
</reference>
<dbReference type="EMBL" id="BSTX01000001">
    <property type="protein sequence ID" value="GLZ77640.1"/>
    <property type="molecule type" value="Genomic_DNA"/>
</dbReference>
<evidence type="ECO:0000313" key="3">
    <source>
        <dbReference type="Proteomes" id="UP001165079"/>
    </source>
</evidence>
<keyword evidence="3" id="KW-1185">Reference proteome</keyword>
<comment type="caution">
    <text evidence="2">The sequence shown here is derived from an EMBL/GenBank/DDBJ whole genome shotgun (WGS) entry which is preliminary data.</text>
</comment>
<gene>
    <name evidence="2" type="ORF">Afil01_24470</name>
</gene>
<sequence>MPLAFAHADDRAVGSDAGVGDEDVDAAELGDGSGGGGAHLGRVADVGFQGEEGRPVDSVIALVSAGSEGVVVLALAGR</sequence>
<feature type="region of interest" description="Disordered" evidence="1">
    <location>
        <begin position="1"/>
        <end position="37"/>
    </location>
</feature>
<dbReference type="Proteomes" id="UP001165079">
    <property type="component" value="Unassembled WGS sequence"/>
</dbReference>
<organism evidence="2 3">
    <name type="scientific">Actinorhabdospora filicis</name>
    <dbReference type="NCBI Taxonomy" id="1785913"/>
    <lineage>
        <taxon>Bacteria</taxon>
        <taxon>Bacillati</taxon>
        <taxon>Actinomycetota</taxon>
        <taxon>Actinomycetes</taxon>
        <taxon>Micromonosporales</taxon>
        <taxon>Micromonosporaceae</taxon>
        <taxon>Actinorhabdospora</taxon>
    </lineage>
</organism>
<accession>A0A9W6SKM0</accession>
<proteinExistence type="predicted"/>
<protein>
    <submittedName>
        <fullName evidence="2">Uncharacterized protein</fullName>
    </submittedName>
</protein>